<evidence type="ECO:0000313" key="1">
    <source>
        <dbReference type="EMBL" id="CAH2073070.1"/>
    </source>
</evidence>
<proteinExistence type="predicted"/>
<dbReference type="EMBL" id="OW152819">
    <property type="protein sequence ID" value="CAH2073070.1"/>
    <property type="molecule type" value="Genomic_DNA"/>
</dbReference>
<dbReference type="Proteomes" id="UP000837857">
    <property type="component" value="Chromosome 7"/>
</dbReference>
<organism evidence="1 2">
    <name type="scientific">Iphiclides podalirius</name>
    <name type="common">scarce swallowtail</name>
    <dbReference type="NCBI Taxonomy" id="110791"/>
    <lineage>
        <taxon>Eukaryota</taxon>
        <taxon>Metazoa</taxon>
        <taxon>Ecdysozoa</taxon>
        <taxon>Arthropoda</taxon>
        <taxon>Hexapoda</taxon>
        <taxon>Insecta</taxon>
        <taxon>Pterygota</taxon>
        <taxon>Neoptera</taxon>
        <taxon>Endopterygota</taxon>
        <taxon>Lepidoptera</taxon>
        <taxon>Glossata</taxon>
        <taxon>Ditrysia</taxon>
        <taxon>Papilionoidea</taxon>
        <taxon>Papilionidae</taxon>
        <taxon>Papilioninae</taxon>
        <taxon>Iphiclides</taxon>
    </lineage>
</organism>
<name>A0ABN8J0L9_9NEOP</name>
<gene>
    <name evidence="1" type="ORF">IPOD504_LOCUS15469</name>
</gene>
<sequence>METIGRQQMRSLSIMPPFWNYCVQQGRKAIVRNSRDARQRAMNTRNDDRKFYCTGFAGTDSIDRRAAAATARRYDVR</sequence>
<protein>
    <submittedName>
        <fullName evidence="1">Uncharacterized protein</fullName>
    </submittedName>
</protein>
<feature type="non-terminal residue" evidence="1">
    <location>
        <position position="1"/>
    </location>
</feature>
<keyword evidence="2" id="KW-1185">Reference proteome</keyword>
<reference evidence="1" key="1">
    <citation type="submission" date="2022-03" db="EMBL/GenBank/DDBJ databases">
        <authorList>
            <person name="Martin H S."/>
        </authorList>
    </citation>
    <scope>NUCLEOTIDE SEQUENCE</scope>
</reference>
<accession>A0ABN8J0L9</accession>
<evidence type="ECO:0000313" key="2">
    <source>
        <dbReference type="Proteomes" id="UP000837857"/>
    </source>
</evidence>